<evidence type="ECO:0000313" key="2">
    <source>
        <dbReference type="EMBL" id="KAK2917181.1"/>
    </source>
</evidence>
<proteinExistence type="predicted"/>
<name>A0AA88QBN9_9TELE</name>
<sequence>MRDPEHTEEQTELIECSEEEEELTEVEEKYHDRNTRRRQVPVGEGQKLTFHGARVVLAIQEGALEVKTLDGAAIQVSTGAGQSTMEKYHNEVEDLGTEASPAGQEARVEPAGQETSTVEQMGQEPNKAEQMG</sequence>
<feature type="region of interest" description="Disordered" evidence="1">
    <location>
        <begin position="96"/>
        <end position="132"/>
    </location>
</feature>
<dbReference type="Proteomes" id="UP001187343">
    <property type="component" value="Unassembled WGS sequence"/>
</dbReference>
<dbReference type="EMBL" id="JAUYZG010000001">
    <property type="protein sequence ID" value="KAK2917181.1"/>
    <property type="molecule type" value="Genomic_DNA"/>
</dbReference>
<accession>A0AA88QBN9</accession>
<protein>
    <submittedName>
        <fullName evidence="2">Uncharacterized protein</fullName>
    </submittedName>
</protein>
<dbReference type="AlphaFoldDB" id="A0AA88QBN9"/>
<reference evidence="2" key="1">
    <citation type="submission" date="2023-08" db="EMBL/GenBank/DDBJ databases">
        <title>Chromosome-level Genome Assembly of mud carp (Cirrhinus molitorella).</title>
        <authorList>
            <person name="Liu H."/>
        </authorList>
    </citation>
    <scope>NUCLEOTIDE SEQUENCE</scope>
    <source>
        <strain evidence="2">Prfri</strain>
        <tissue evidence="2">Muscle</tissue>
    </source>
</reference>
<evidence type="ECO:0000313" key="3">
    <source>
        <dbReference type="Proteomes" id="UP001187343"/>
    </source>
</evidence>
<feature type="compositionally biased region" description="Acidic residues" evidence="1">
    <location>
        <begin position="10"/>
        <end position="25"/>
    </location>
</feature>
<evidence type="ECO:0000256" key="1">
    <source>
        <dbReference type="SAM" id="MobiDB-lite"/>
    </source>
</evidence>
<gene>
    <name evidence="2" type="ORF">Q8A67_001555</name>
</gene>
<comment type="caution">
    <text evidence="2">The sequence shown here is derived from an EMBL/GenBank/DDBJ whole genome shotgun (WGS) entry which is preliminary data.</text>
</comment>
<keyword evidence="3" id="KW-1185">Reference proteome</keyword>
<feature type="region of interest" description="Disordered" evidence="1">
    <location>
        <begin position="1"/>
        <end position="43"/>
    </location>
</feature>
<organism evidence="2 3">
    <name type="scientific">Cirrhinus molitorella</name>
    <name type="common">mud carp</name>
    <dbReference type="NCBI Taxonomy" id="172907"/>
    <lineage>
        <taxon>Eukaryota</taxon>
        <taxon>Metazoa</taxon>
        <taxon>Chordata</taxon>
        <taxon>Craniata</taxon>
        <taxon>Vertebrata</taxon>
        <taxon>Euteleostomi</taxon>
        <taxon>Actinopterygii</taxon>
        <taxon>Neopterygii</taxon>
        <taxon>Teleostei</taxon>
        <taxon>Ostariophysi</taxon>
        <taxon>Cypriniformes</taxon>
        <taxon>Cyprinidae</taxon>
        <taxon>Labeoninae</taxon>
        <taxon>Labeonini</taxon>
        <taxon>Cirrhinus</taxon>
    </lineage>
</organism>